<gene>
    <name evidence="3" type="ORF">DRJ00_06890</name>
</gene>
<evidence type="ECO:0000259" key="2">
    <source>
        <dbReference type="Pfam" id="PF02775"/>
    </source>
</evidence>
<accession>A0A497E2E2</accession>
<evidence type="ECO:0000313" key="3">
    <source>
        <dbReference type="EMBL" id="RLE08098.1"/>
    </source>
</evidence>
<dbReference type="PANTHER" id="PTHR48084:SF1">
    <property type="entry name" value="2-OXOGLUTARATE SYNTHASE SUBUNIT KORB"/>
    <property type="match status" value="1"/>
</dbReference>
<protein>
    <submittedName>
        <fullName evidence="3">2-oxoacid:ferredoxin oxidoreductase subunit beta</fullName>
    </submittedName>
</protein>
<dbReference type="PANTHER" id="PTHR48084">
    <property type="entry name" value="2-OXOGLUTARATE OXIDOREDUCTASE SUBUNIT KORB-RELATED"/>
    <property type="match status" value="1"/>
</dbReference>
<dbReference type="InterPro" id="IPR029061">
    <property type="entry name" value="THDP-binding"/>
</dbReference>
<dbReference type="GO" id="GO:0030976">
    <property type="term" value="F:thiamine pyrophosphate binding"/>
    <property type="evidence" value="ECO:0007669"/>
    <property type="project" value="InterPro"/>
</dbReference>
<feature type="domain" description="Thiamine pyrophosphate enzyme TPP-binding" evidence="2">
    <location>
        <begin position="66"/>
        <end position="205"/>
    </location>
</feature>
<dbReference type="GO" id="GO:0045333">
    <property type="term" value="P:cellular respiration"/>
    <property type="evidence" value="ECO:0007669"/>
    <property type="project" value="UniProtKB-ARBA"/>
</dbReference>
<dbReference type="AlphaFoldDB" id="A0A497E2E2"/>
<dbReference type="Pfam" id="PF02775">
    <property type="entry name" value="TPP_enzyme_C"/>
    <property type="match status" value="1"/>
</dbReference>
<comment type="caution">
    <text evidence="3">The sequence shown here is derived from an EMBL/GenBank/DDBJ whole genome shotgun (WGS) entry which is preliminary data.</text>
</comment>
<dbReference type="EMBL" id="QMPZ01000118">
    <property type="protein sequence ID" value="RLE08098.1"/>
    <property type="molecule type" value="Genomic_DNA"/>
</dbReference>
<evidence type="ECO:0000256" key="1">
    <source>
        <dbReference type="ARBA" id="ARBA00023002"/>
    </source>
</evidence>
<dbReference type="Gene3D" id="3.40.50.970">
    <property type="match status" value="1"/>
</dbReference>
<evidence type="ECO:0000313" key="4">
    <source>
        <dbReference type="Proteomes" id="UP000279422"/>
    </source>
</evidence>
<dbReference type="Proteomes" id="UP000279422">
    <property type="component" value="Unassembled WGS sequence"/>
</dbReference>
<dbReference type="CDD" id="cd03375">
    <property type="entry name" value="TPP_OGFOR"/>
    <property type="match status" value="1"/>
</dbReference>
<name>A0A497E2E2_UNCAE</name>
<dbReference type="InterPro" id="IPR011766">
    <property type="entry name" value="TPP_enzyme_TPP-bd"/>
</dbReference>
<dbReference type="GO" id="GO:0016625">
    <property type="term" value="F:oxidoreductase activity, acting on the aldehyde or oxo group of donors, iron-sulfur protein as acceptor"/>
    <property type="evidence" value="ECO:0007669"/>
    <property type="project" value="UniProtKB-ARBA"/>
</dbReference>
<dbReference type="SUPFAM" id="SSF52518">
    <property type="entry name" value="Thiamin diphosphate-binding fold (THDP-binding)"/>
    <property type="match status" value="1"/>
</dbReference>
<organism evidence="3 4">
    <name type="scientific">Aerophobetes bacterium</name>
    <dbReference type="NCBI Taxonomy" id="2030807"/>
    <lineage>
        <taxon>Bacteria</taxon>
        <taxon>Candidatus Aerophobota</taxon>
    </lineage>
</organism>
<dbReference type="InterPro" id="IPR051457">
    <property type="entry name" value="2-oxoacid:Fd_oxidoreductase"/>
</dbReference>
<proteinExistence type="predicted"/>
<keyword evidence="1" id="KW-0560">Oxidoreductase</keyword>
<reference evidence="3 4" key="1">
    <citation type="submission" date="2018-06" db="EMBL/GenBank/DDBJ databases">
        <title>Extensive metabolic versatility and redundancy in microbially diverse, dynamic hydrothermal sediments.</title>
        <authorList>
            <person name="Dombrowski N."/>
            <person name="Teske A."/>
            <person name="Baker B.J."/>
        </authorList>
    </citation>
    <scope>NUCLEOTIDE SEQUENCE [LARGE SCALE GENOMIC DNA]</scope>
    <source>
        <strain evidence="3">B47_G16</strain>
    </source>
</reference>
<sequence>MSTVKHPRSKYLREDLMPHTFCPGCGIGQLMNYLTKALDDLSSEGKIDLDKVVIVAGVGCAARLPIFMNFECIHGIHGRELAFATGIKLANPNLHVIAVLGDGAAANIGANHFIQACRRNVGITTIVVNNRVFAMTGGEVSATTPKGVTTSTSPYGNIERPFDLCKLAEAAGATFIARWTTAHPFQLINTLKKAITHKGFSVVEVVSQCVTFYGRRVYGVDDPAVIWKKLKEESVPIEQARKMSPEDLRNKIIVGEFKIELKPTFEEEYYNMVKRIREGR</sequence>